<proteinExistence type="predicted"/>
<sequence>MIRRLAIVLCALWLAGCATPEVGQEVAPEFASEGLVAVSNSGFNEAYVLPDAGLPGYREVAFDPLDLSRLEVTQTTVTGTTRNQWQLTPEREQALIASWQGAATRAFDDYPREGDKARLTLSAALLQVAPGRGVASETAASGAPIYGTSDVVDISAEFRVHDADSGQLLAVIRDRRTIASLQWGRAAGPDLADLFNRWAALMHTRVSGR</sequence>
<dbReference type="RefSeq" id="WP_084200175.1">
    <property type="nucleotide sequence ID" value="NZ_BMYL01000001.1"/>
</dbReference>
<feature type="signal peptide" evidence="1">
    <location>
        <begin position="1"/>
        <end position="20"/>
    </location>
</feature>
<organism evidence="2 3">
    <name type="scientific">Halioglobus japonicus</name>
    <dbReference type="NCBI Taxonomy" id="930805"/>
    <lineage>
        <taxon>Bacteria</taxon>
        <taxon>Pseudomonadati</taxon>
        <taxon>Pseudomonadota</taxon>
        <taxon>Gammaproteobacteria</taxon>
        <taxon>Cellvibrionales</taxon>
        <taxon>Halieaceae</taxon>
        <taxon>Halioglobus</taxon>
    </lineage>
</organism>
<dbReference type="Proteomes" id="UP000235162">
    <property type="component" value="Unassembled WGS sequence"/>
</dbReference>
<feature type="chain" id="PRO_5042923568" evidence="1">
    <location>
        <begin position="21"/>
        <end position="209"/>
    </location>
</feature>
<dbReference type="PROSITE" id="PS51257">
    <property type="entry name" value="PROKAR_LIPOPROTEIN"/>
    <property type="match status" value="1"/>
</dbReference>
<evidence type="ECO:0000313" key="3">
    <source>
        <dbReference type="Proteomes" id="UP000235162"/>
    </source>
</evidence>
<dbReference type="AlphaFoldDB" id="A0AAP8MH83"/>
<evidence type="ECO:0000256" key="1">
    <source>
        <dbReference type="SAM" id="SignalP"/>
    </source>
</evidence>
<gene>
    <name evidence="2" type="ORF">C0029_04400</name>
</gene>
<evidence type="ECO:0000313" key="2">
    <source>
        <dbReference type="EMBL" id="PLW87818.1"/>
    </source>
</evidence>
<dbReference type="EMBL" id="PKUR01000001">
    <property type="protein sequence ID" value="PLW87818.1"/>
    <property type="molecule type" value="Genomic_DNA"/>
</dbReference>
<keyword evidence="1" id="KW-0732">Signal</keyword>
<protein>
    <submittedName>
        <fullName evidence="2">DUF3313 domain-containing protein</fullName>
    </submittedName>
</protein>
<accession>A0AAP8MH83</accession>
<name>A0AAP8MH83_9GAMM</name>
<reference evidence="2 3" key="1">
    <citation type="submission" date="2018-01" db="EMBL/GenBank/DDBJ databases">
        <title>The draft genome sequence of Halioglobus japonicus S1-36.</title>
        <authorList>
            <person name="Du Z.-J."/>
            <person name="Shi M.-J."/>
        </authorList>
    </citation>
    <scope>NUCLEOTIDE SEQUENCE [LARGE SCALE GENOMIC DNA]</scope>
    <source>
        <strain evidence="2 3">S1-36</strain>
    </source>
</reference>
<comment type="caution">
    <text evidence="2">The sequence shown here is derived from an EMBL/GenBank/DDBJ whole genome shotgun (WGS) entry which is preliminary data.</text>
</comment>
<keyword evidence="3" id="KW-1185">Reference proteome</keyword>